<dbReference type="AlphaFoldDB" id="A0A6B2K598"/>
<keyword evidence="2" id="KW-0378">Hydrolase</keyword>
<comment type="caution">
    <text evidence="2">The sequence shown here is derived from an EMBL/GenBank/DDBJ whole genome shotgun (WGS) entry which is preliminary data.</text>
</comment>
<dbReference type="Pfam" id="PF12146">
    <property type="entry name" value="Hydrolase_4"/>
    <property type="match status" value="1"/>
</dbReference>
<evidence type="ECO:0000259" key="1">
    <source>
        <dbReference type="Pfam" id="PF12146"/>
    </source>
</evidence>
<dbReference type="RefSeq" id="WP_163894412.1">
    <property type="nucleotide sequence ID" value="NZ_JAAFYS010000003.1"/>
</dbReference>
<dbReference type="InterPro" id="IPR029058">
    <property type="entry name" value="AB_hydrolase_fold"/>
</dbReference>
<feature type="domain" description="Serine aminopeptidase S33" evidence="1">
    <location>
        <begin position="40"/>
        <end position="291"/>
    </location>
</feature>
<keyword evidence="3" id="KW-1185">Reference proteome</keyword>
<gene>
    <name evidence="2" type="ORF">GZA08_13215</name>
</gene>
<dbReference type="InterPro" id="IPR051044">
    <property type="entry name" value="MAG_DAG_Lipase"/>
</dbReference>
<dbReference type="SUPFAM" id="SSF53474">
    <property type="entry name" value="alpha/beta-Hydrolases"/>
    <property type="match status" value="1"/>
</dbReference>
<evidence type="ECO:0000313" key="2">
    <source>
        <dbReference type="EMBL" id="NDV01926.1"/>
    </source>
</evidence>
<dbReference type="PANTHER" id="PTHR11614">
    <property type="entry name" value="PHOSPHOLIPASE-RELATED"/>
    <property type="match status" value="1"/>
</dbReference>
<name>A0A6B2K598_9RHOB</name>
<accession>A0A6B2K598</accession>
<reference evidence="2 3" key="1">
    <citation type="submission" date="2020-02" db="EMBL/GenBank/DDBJ databases">
        <title>Pseudoroseicyclus tamarix, sp. nov., isolated from offshore sediment of a Tamarix chinensis forest.</title>
        <authorList>
            <person name="Gai Y."/>
        </authorList>
    </citation>
    <scope>NUCLEOTIDE SEQUENCE [LARGE SCALE GENOMIC DNA]</scope>
    <source>
        <strain evidence="2 3">CLL3-39</strain>
    </source>
</reference>
<dbReference type="Gene3D" id="3.40.50.1820">
    <property type="entry name" value="alpha/beta hydrolase"/>
    <property type="match status" value="1"/>
</dbReference>
<proteinExistence type="predicted"/>
<sequence>MKAPFYADVADAPEGVSCHWLTTSDGVQIRVASWRAEGERGTVLMMPGRTEYIEKYGPLVGDLVRMGLSVIVVDWRGQGIAERLLPNRALGHVKRMSDYQLDVAAMIAHADEIGLPRPHYLLGHSMGGGIGFRALEEGRDIAAAAFTAPMWGIKLSAAMRPVAWGLSSLARPFGLSALLAPTQQAKAYVLRVAAEENTLTTHLPSYERLTRQVVAHPDLALGGPSLHWLNESLREMRRIQMAPAPKVPCLTFIGELEAIVDPADIARRVERWPGAELVICPGAKHELLIERPEIRQDILSRLDQHFRPH</sequence>
<dbReference type="Proteomes" id="UP000474757">
    <property type="component" value="Unassembled WGS sequence"/>
</dbReference>
<dbReference type="GO" id="GO:0016787">
    <property type="term" value="F:hydrolase activity"/>
    <property type="evidence" value="ECO:0007669"/>
    <property type="project" value="UniProtKB-KW"/>
</dbReference>
<dbReference type="EMBL" id="JAAGAB010000003">
    <property type="protein sequence ID" value="NDV01926.1"/>
    <property type="molecule type" value="Genomic_DNA"/>
</dbReference>
<organism evidence="2 3">
    <name type="scientific">Pseudoroseicyclus tamaricis</name>
    <dbReference type="NCBI Taxonomy" id="2705421"/>
    <lineage>
        <taxon>Bacteria</taxon>
        <taxon>Pseudomonadati</taxon>
        <taxon>Pseudomonadota</taxon>
        <taxon>Alphaproteobacteria</taxon>
        <taxon>Rhodobacterales</taxon>
        <taxon>Paracoccaceae</taxon>
        <taxon>Pseudoroseicyclus</taxon>
    </lineage>
</organism>
<protein>
    <submittedName>
        <fullName evidence="2">Alpha/beta hydrolase</fullName>
    </submittedName>
</protein>
<dbReference type="InterPro" id="IPR022742">
    <property type="entry name" value="Hydrolase_4"/>
</dbReference>
<evidence type="ECO:0000313" key="3">
    <source>
        <dbReference type="Proteomes" id="UP000474757"/>
    </source>
</evidence>